<keyword evidence="8 11" id="KW-0288">FMN</keyword>
<dbReference type="GO" id="GO:1990663">
    <property type="term" value="F:dihydroorotate dehydrogenase (fumarate) activity"/>
    <property type="evidence" value="ECO:0007669"/>
    <property type="project" value="UniProtKB-EC"/>
</dbReference>
<comment type="subcellular location">
    <subcellularLocation>
        <location evidence="2 11">Cytoplasm</location>
    </subcellularLocation>
</comment>
<feature type="domain" description="Dihydroorotate dehydrogenase catalytic" evidence="12">
    <location>
        <begin position="84"/>
        <end position="355"/>
    </location>
</feature>
<evidence type="ECO:0000256" key="7">
    <source>
        <dbReference type="ARBA" id="ARBA00022630"/>
    </source>
</evidence>
<proteinExistence type="inferred from homology"/>
<dbReference type="Gene3D" id="3.20.20.70">
    <property type="entry name" value="Aldolase class I"/>
    <property type="match status" value="1"/>
</dbReference>
<evidence type="ECO:0000256" key="4">
    <source>
        <dbReference type="ARBA" id="ARBA00008008"/>
    </source>
</evidence>
<reference evidence="13" key="1">
    <citation type="journal article" date="2023" name="Mol. Phylogenet. Evol.">
        <title>Genome-scale phylogeny and comparative genomics of the fungal order Sordariales.</title>
        <authorList>
            <person name="Hensen N."/>
            <person name="Bonometti L."/>
            <person name="Westerberg I."/>
            <person name="Brannstrom I.O."/>
            <person name="Guillou S."/>
            <person name="Cros-Aarteil S."/>
            <person name="Calhoun S."/>
            <person name="Haridas S."/>
            <person name="Kuo A."/>
            <person name="Mondo S."/>
            <person name="Pangilinan J."/>
            <person name="Riley R."/>
            <person name="LaButti K."/>
            <person name="Andreopoulos B."/>
            <person name="Lipzen A."/>
            <person name="Chen C."/>
            <person name="Yan M."/>
            <person name="Daum C."/>
            <person name="Ng V."/>
            <person name="Clum A."/>
            <person name="Steindorff A."/>
            <person name="Ohm R.A."/>
            <person name="Martin F."/>
            <person name="Silar P."/>
            <person name="Natvig D.O."/>
            <person name="Lalanne C."/>
            <person name="Gautier V."/>
            <person name="Ament-Velasquez S.L."/>
            <person name="Kruys A."/>
            <person name="Hutchinson M.I."/>
            <person name="Powell A.J."/>
            <person name="Barry K."/>
            <person name="Miller A.N."/>
            <person name="Grigoriev I.V."/>
            <person name="Debuchy R."/>
            <person name="Gladieux P."/>
            <person name="Hiltunen Thoren M."/>
            <person name="Johannesson H."/>
        </authorList>
    </citation>
    <scope>NUCLEOTIDE SEQUENCE</scope>
    <source>
        <strain evidence="13">SMH4131-1</strain>
    </source>
</reference>
<accession>A0AAE0INM6</accession>
<evidence type="ECO:0000256" key="6">
    <source>
        <dbReference type="ARBA" id="ARBA00022490"/>
    </source>
</evidence>
<sequence length="358" mass="37818">MSPTQPPALDISPPLVNSANPWATTLDDLRLLHASPSTGAVTTRTSLIQGFAHDPAKHQYIFHSPETHASSPRDQPIGTALPNTHTASLNSLGYSPHTLETYLGFIQTIVKETKTNTNKKPFIVSVTGTPEEVSQSYLLIATAVAGSPNLKLAMEINLSCPNIPHKPPPAYSREAVLAYLSAVQLTIAQAETNPSLPRIPFGLKTPPYTYSTQFDELFAALEQAAEADPNKLCPISFLTATNTLGSCLVFSSPSSDESTSPSDDSLSLALPGMGIGGMAGAPLHPLALGNVATLTRMLRERGDAMGHVCVIGVGGVLDAAGYRRMRAVGAKVVGVGTALGLKGIKVFEDIESELEGRW</sequence>
<dbReference type="InterPro" id="IPR013785">
    <property type="entry name" value="Aldolase_TIM"/>
</dbReference>
<keyword evidence="9 11" id="KW-0665">Pyrimidine biosynthesis</keyword>
<dbReference type="InterPro" id="IPR023359">
    <property type="entry name" value="Dihydro_DH_chainA_dom2"/>
</dbReference>
<dbReference type="PANTHER" id="PTHR48109">
    <property type="entry name" value="DIHYDROOROTATE DEHYDROGENASE (QUINONE), MITOCHONDRIAL-RELATED"/>
    <property type="match status" value="1"/>
</dbReference>
<evidence type="ECO:0000256" key="8">
    <source>
        <dbReference type="ARBA" id="ARBA00022643"/>
    </source>
</evidence>
<protein>
    <recommendedName>
        <fullName evidence="5 11">Dihydroorotate dehydrogenase (fumarate)</fullName>
        <ecNumber evidence="11">1.3.98.1</ecNumber>
    </recommendedName>
    <alternativeName>
        <fullName evidence="11">Dihydroorotate oxidase</fullName>
    </alternativeName>
</protein>
<dbReference type="AlphaFoldDB" id="A0AAE0INM6"/>
<name>A0AAE0INM6_9PEZI</name>
<gene>
    <name evidence="13" type="ORF">B0T19DRAFT_188592</name>
</gene>
<comment type="similarity">
    <text evidence="4 11">Belongs to the dihydroorotate dehydrogenase family. Type 1 subfamily.</text>
</comment>
<dbReference type="InterPro" id="IPR033886">
    <property type="entry name" value="DHOD_1A"/>
</dbReference>
<dbReference type="GO" id="GO:0005737">
    <property type="term" value="C:cytoplasm"/>
    <property type="evidence" value="ECO:0007669"/>
    <property type="project" value="UniProtKB-SubCell"/>
</dbReference>
<dbReference type="GO" id="GO:0006207">
    <property type="term" value="P:'de novo' pyrimidine nucleobase biosynthetic process"/>
    <property type="evidence" value="ECO:0007669"/>
    <property type="project" value="TreeGrafter"/>
</dbReference>
<dbReference type="GO" id="GO:0006221">
    <property type="term" value="P:pyrimidine nucleotide biosynthetic process"/>
    <property type="evidence" value="ECO:0007669"/>
    <property type="project" value="UniProtKB-KW"/>
</dbReference>
<keyword evidence="6 11" id="KW-0963">Cytoplasm</keyword>
<comment type="catalytic activity">
    <reaction evidence="11">
        <text>(S)-dihydroorotate + fumarate = orotate + succinate</text>
        <dbReference type="Rhea" id="RHEA:30059"/>
        <dbReference type="ChEBI" id="CHEBI:29806"/>
        <dbReference type="ChEBI" id="CHEBI:30031"/>
        <dbReference type="ChEBI" id="CHEBI:30839"/>
        <dbReference type="ChEBI" id="CHEBI:30864"/>
        <dbReference type="EC" id="1.3.98.1"/>
    </reaction>
</comment>
<dbReference type="InterPro" id="IPR050074">
    <property type="entry name" value="DHO_dehydrogenase"/>
</dbReference>
<dbReference type="CDD" id="cd04741">
    <property type="entry name" value="DHOD_1A_like"/>
    <property type="match status" value="1"/>
</dbReference>
<dbReference type="SUPFAM" id="SSF51395">
    <property type="entry name" value="FMN-linked oxidoreductases"/>
    <property type="match status" value="1"/>
</dbReference>
<reference evidence="13" key="2">
    <citation type="submission" date="2023-06" db="EMBL/GenBank/DDBJ databases">
        <authorList>
            <consortium name="Lawrence Berkeley National Laboratory"/>
            <person name="Haridas S."/>
            <person name="Hensen N."/>
            <person name="Bonometti L."/>
            <person name="Westerberg I."/>
            <person name="Brannstrom I.O."/>
            <person name="Guillou S."/>
            <person name="Cros-Aarteil S."/>
            <person name="Calhoun S."/>
            <person name="Kuo A."/>
            <person name="Mondo S."/>
            <person name="Pangilinan J."/>
            <person name="Riley R."/>
            <person name="Labutti K."/>
            <person name="Andreopoulos B."/>
            <person name="Lipzen A."/>
            <person name="Chen C."/>
            <person name="Yanf M."/>
            <person name="Daum C."/>
            <person name="Ng V."/>
            <person name="Clum A."/>
            <person name="Steindorff A."/>
            <person name="Ohm R."/>
            <person name="Martin F."/>
            <person name="Silar P."/>
            <person name="Natvig D."/>
            <person name="Lalanne C."/>
            <person name="Gautier V."/>
            <person name="Ament-Velasquez S.L."/>
            <person name="Kruys A."/>
            <person name="Hutchinson M.I."/>
            <person name="Powell A.J."/>
            <person name="Barry K."/>
            <person name="Miller A.N."/>
            <person name="Grigoriev I.V."/>
            <person name="Debuchy R."/>
            <person name="Gladieux P."/>
            <person name="Thoren M.H."/>
            <person name="Johannesson H."/>
        </authorList>
    </citation>
    <scope>NUCLEOTIDE SEQUENCE</scope>
    <source>
        <strain evidence="13">SMH4131-1</strain>
    </source>
</reference>
<dbReference type="EC" id="1.3.98.1" evidence="11"/>
<dbReference type="PANTHER" id="PTHR48109:SF1">
    <property type="entry name" value="DIHYDROOROTATE DEHYDROGENASE (FUMARATE)"/>
    <property type="match status" value="1"/>
</dbReference>
<evidence type="ECO:0000256" key="9">
    <source>
        <dbReference type="ARBA" id="ARBA00022975"/>
    </source>
</evidence>
<dbReference type="EMBL" id="JAUEPO010000003">
    <property type="protein sequence ID" value="KAK3328359.1"/>
    <property type="molecule type" value="Genomic_DNA"/>
</dbReference>
<evidence type="ECO:0000256" key="10">
    <source>
        <dbReference type="ARBA" id="ARBA00023002"/>
    </source>
</evidence>
<evidence type="ECO:0000256" key="2">
    <source>
        <dbReference type="ARBA" id="ARBA00004496"/>
    </source>
</evidence>
<comment type="pathway">
    <text evidence="3 11">Pyrimidine metabolism; UMP biosynthesis via de novo pathway.</text>
</comment>
<dbReference type="Gene3D" id="2.30.26.10">
    <property type="entry name" value="Dihydroorotate Dehydrogenase A, chain A, domain 2"/>
    <property type="match status" value="1"/>
</dbReference>
<evidence type="ECO:0000256" key="3">
    <source>
        <dbReference type="ARBA" id="ARBA00004725"/>
    </source>
</evidence>
<keyword evidence="10 11" id="KW-0560">Oxidoreductase</keyword>
<dbReference type="InterPro" id="IPR005720">
    <property type="entry name" value="Dihydroorotate_DH_cat"/>
</dbReference>
<keyword evidence="7 11" id="KW-0285">Flavoprotein</keyword>
<comment type="cofactor">
    <cofactor evidence="1 11">
        <name>FMN</name>
        <dbReference type="ChEBI" id="CHEBI:58210"/>
    </cofactor>
</comment>
<evidence type="ECO:0000256" key="1">
    <source>
        <dbReference type="ARBA" id="ARBA00001917"/>
    </source>
</evidence>
<dbReference type="Pfam" id="PF01180">
    <property type="entry name" value="DHO_dh"/>
    <property type="match status" value="1"/>
</dbReference>
<comment type="function">
    <text evidence="11">Catalyzes the conversion of dihydroorotate to orotate with fumarate as the electron acceptor.</text>
</comment>
<comment type="subunit">
    <text evidence="11">Homodimer.</text>
</comment>
<evidence type="ECO:0000256" key="5">
    <source>
        <dbReference type="ARBA" id="ARBA00021374"/>
    </source>
</evidence>
<keyword evidence="14" id="KW-1185">Reference proteome</keyword>
<evidence type="ECO:0000313" key="14">
    <source>
        <dbReference type="Proteomes" id="UP001286456"/>
    </source>
</evidence>
<evidence type="ECO:0000313" key="13">
    <source>
        <dbReference type="EMBL" id="KAK3328359.1"/>
    </source>
</evidence>
<evidence type="ECO:0000259" key="12">
    <source>
        <dbReference type="Pfam" id="PF01180"/>
    </source>
</evidence>
<evidence type="ECO:0000256" key="11">
    <source>
        <dbReference type="RuleBase" id="RU364042"/>
    </source>
</evidence>
<dbReference type="Proteomes" id="UP001286456">
    <property type="component" value="Unassembled WGS sequence"/>
</dbReference>
<organism evidence="13 14">
    <name type="scientific">Cercophora scortea</name>
    <dbReference type="NCBI Taxonomy" id="314031"/>
    <lineage>
        <taxon>Eukaryota</taxon>
        <taxon>Fungi</taxon>
        <taxon>Dikarya</taxon>
        <taxon>Ascomycota</taxon>
        <taxon>Pezizomycotina</taxon>
        <taxon>Sordariomycetes</taxon>
        <taxon>Sordariomycetidae</taxon>
        <taxon>Sordariales</taxon>
        <taxon>Lasiosphaeriaceae</taxon>
        <taxon>Cercophora</taxon>
    </lineage>
</organism>
<comment type="caution">
    <text evidence="13">The sequence shown here is derived from an EMBL/GenBank/DDBJ whole genome shotgun (WGS) entry which is preliminary data.</text>
</comment>